<proteinExistence type="predicted"/>
<keyword evidence="1" id="KW-0812">Transmembrane</keyword>
<name>A0A7J5B8E3_9MICO</name>
<evidence type="ECO:0000256" key="1">
    <source>
        <dbReference type="SAM" id="Phobius"/>
    </source>
</evidence>
<dbReference type="RefSeq" id="WP_158053103.1">
    <property type="nucleotide sequence ID" value="NZ_WBKB01000009.1"/>
</dbReference>
<comment type="caution">
    <text evidence="2">The sequence shown here is derived from an EMBL/GenBank/DDBJ whole genome shotgun (WGS) entry which is preliminary data.</text>
</comment>
<accession>A0A7J5B8E3</accession>
<keyword evidence="1" id="KW-0472">Membrane</keyword>
<gene>
    <name evidence="2" type="ORF">F8O05_12590</name>
</gene>
<dbReference type="AlphaFoldDB" id="A0A7J5B8E3"/>
<evidence type="ECO:0000313" key="2">
    <source>
        <dbReference type="EMBL" id="KAB1641420.1"/>
    </source>
</evidence>
<reference evidence="2 3" key="1">
    <citation type="submission" date="2019-09" db="EMBL/GenBank/DDBJ databases">
        <title>Phylogeny of genus Pseudoclavibacter and closely related genus.</title>
        <authorList>
            <person name="Li Y."/>
        </authorList>
    </citation>
    <scope>NUCLEOTIDE SEQUENCE [LARGE SCALE GENOMIC DNA]</scope>
    <source>
        <strain evidence="2 3">KCTC 13959</strain>
    </source>
</reference>
<sequence length="125" mass="13607">MATVLAFALTGMLGLLAIFQIALAAGAPLGKFAWGREHTTLPLNLRFGAISAVLRYAFIVFIALDRSGTIAVLPEEFSFWVMWLIVAHLGFSVILSLLSKSKYEKMTLAPYTFAMGVLSLLIALQ</sequence>
<keyword evidence="3" id="KW-1185">Reference proteome</keyword>
<feature type="transmembrane region" description="Helical" evidence="1">
    <location>
        <begin position="48"/>
        <end position="65"/>
    </location>
</feature>
<evidence type="ECO:0000313" key="3">
    <source>
        <dbReference type="Proteomes" id="UP000433493"/>
    </source>
</evidence>
<organism evidence="2 3">
    <name type="scientific">Gulosibacter chungangensis</name>
    <dbReference type="NCBI Taxonomy" id="979746"/>
    <lineage>
        <taxon>Bacteria</taxon>
        <taxon>Bacillati</taxon>
        <taxon>Actinomycetota</taxon>
        <taxon>Actinomycetes</taxon>
        <taxon>Micrococcales</taxon>
        <taxon>Microbacteriaceae</taxon>
        <taxon>Gulosibacter</taxon>
    </lineage>
</organism>
<keyword evidence="1" id="KW-1133">Transmembrane helix</keyword>
<dbReference type="OrthoDB" id="1524823at2"/>
<feature type="transmembrane region" description="Helical" evidence="1">
    <location>
        <begin position="108"/>
        <end position="124"/>
    </location>
</feature>
<dbReference type="Proteomes" id="UP000433493">
    <property type="component" value="Unassembled WGS sequence"/>
</dbReference>
<feature type="transmembrane region" description="Helical" evidence="1">
    <location>
        <begin position="77"/>
        <end position="96"/>
    </location>
</feature>
<protein>
    <submittedName>
        <fullName evidence="2">Uncharacterized protein</fullName>
    </submittedName>
</protein>
<dbReference type="EMBL" id="WBKB01000009">
    <property type="protein sequence ID" value="KAB1641420.1"/>
    <property type="molecule type" value="Genomic_DNA"/>
</dbReference>